<protein>
    <submittedName>
        <fullName evidence="1">Uncharacterized protein</fullName>
    </submittedName>
</protein>
<accession>A0A8S5RP92</accession>
<sequence length="158" mass="17435">MKLAQKTEINEDVITVSLNVEELGDSVRDADTEKNQLHNFVRYIEYSQIDFSGNLKLSDTGIPVIVTDEPDGSTIEKVTISDLVNKKYTLDENLSITLSIDINKIPTTSLGTVFNTPEKLGQAMAVLFLEKVKAAITTKLTEIRALANDFEAETSVVL</sequence>
<dbReference type="EMBL" id="BK059130">
    <property type="protein sequence ID" value="DAE32945.1"/>
    <property type="molecule type" value="Genomic_DNA"/>
</dbReference>
<name>A0A8S5RP92_9VIRU</name>
<reference evidence="1" key="1">
    <citation type="journal article" date="2021" name="Proc. Natl. Acad. Sci. U.S.A.">
        <title>A Catalog of Tens of Thousands of Viruses from Human Metagenomes Reveals Hidden Associations with Chronic Diseases.</title>
        <authorList>
            <person name="Tisza M.J."/>
            <person name="Buck C.B."/>
        </authorList>
    </citation>
    <scope>NUCLEOTIDE SEQUENCE</scope>
    <source>
        <strain evidence="1">CtBS918</strain>
    </source>
</reference>
<evidence type="ECO:0000313" key="1">
    <source>
        <dbReference type="EMBL" id="DAE32945.1"/>
    </source>
</evidence>
<proteinExistence type="predicted"/>
<organism evidence="1">
    <name type="scientific">virus sp. ctBS918</name>
    <dbReference type="NCBI Taxonomy" id="2825807"/>
    <lineage>
        <taxon>Viruses</taxon>
    </lineage>
</organism>